<name>A0A1R1ML87_9BACT</name>
<evidence type="ECO:0000256" key="2">
    <source>
        <dbReference type="ARBA" id="ARBA00022694"/>
    </source>
</evidence>
<gene>
    <name evidence="4" type="primary">truA</name>
    <name evidence="9" type="ORF">BLW93_04775</name>
</gene>
<dbReference type="EMBL" id="MOEN01000014">
    <property type="protein sequence ID" value="OMH40526.1"/>
    <property type="molecule type" value="Genomic_DNA"/>
</dbReference>
<dbReference type="PIRSF" id="PIRSF001430">
    <property type="entry name" value="tRNA_psdUrid_synth"/>
    <property type="match status" value="1"/>
</dbReference>
<dbReference type="PANTHER" id="PTHR11142:SF0">
    <property type="entry name" value="TRNA PSEUDOURIDINE SYNTHASE-LIKE 1"/>
    <property type="match status" value="1"/>
</dbReference>
<dbReference type="EC" id="5.4.99.12" evidence="4"/>
<evidence type="ECO:0000256" key="7">
    <source>
        <dbReference type="RuleBase" id="RU003792"/>
    </source>
</evidence>
<comment type="subunit">
    <text evidence="4">Homodimer.</text>
</comment>
<reference evidence="9 10" key="1">
    <citation type="submission" date="2016-10" db="EMBL/GenBank/DDBJ databases">
        <title>Genome sequence of a sulfur-reducing bacterium Desulfurobacterium indicum K6013.</title>
        <authorList>
            <person name="Cao J."/>
            <person name="Shao Z."/>
            <person name="Alain K."/>
            <person name="Jebbar M."/>
        </authorList>
    </citation>
    <scope>NUCLEOTIDE SEQUENCE [LARGE SCALE GENOMIC DNA]</scope>
    <source>
        <strain evidence="9 10">K6013</strain>
    </source>
</reference>
<dbReference type="GO" id="GO:0003723">
    <property type="term" value="F:RNA binding"/>
    <property type="evidence" value="ECO:0007669"/>
    <property type="project" value="InterPro"/>
</dbReference>
<dbReference type="OrthoDB" id="9811823at2"/>
<evidence type="ECO:0000259" key="8">
    <source>
        <dbReference type="Pfam" id="PF01416"/>
    </source>
</evidence>
<dbReference type="Gene3D" id="3.30.70.580">
    <property type="entry name" value="Pseudouridine synthase I, catalytic domain, N-terminal subdomain"/>
    <property type="match status" value="1"/>
</dbReference>
<organism evidence="9 10">
    <name type="scientific">Desulfurobacterium indicum</name>
    <dbReference type="NCBI Taxonomy" id="1914305"/>
    <lineage>
        <taxon>Bacteria</taxon>
        <taxon>Pseudomonadati</taxon>
        <taxon>Aquificota</taxon>
        <taxon>Aquificia</taxon>
        <taxon>Desulfurobacteriales</taxon>
        <taxon>Desulfurobacteriaceae</taxon>
        <taxon>Desulfurobacterium</taxon>
    </lineage>
</organism>
<dbReference type="AlphaFoldDB" id="A0A1R1ML87"/>
<comment type="similarity">
    <text evidence="1 4 7">Belongs to the tRNA pseudouridine synthase TruA family.</text>
</comment>
<dbReference type="SUPFAM" id="SSF55120">
    <property type="entry name" value="Pseudouridine synthase"/>
    <property type="match status" value="1"/>
</dbReference>
<dbReference type="FunFam" id="3.30.70.580:FF:000001">
    <property type="entry name" value="tRNA pseudouridine synthase A"/>
    <property type="match status" value="1"/>
</dbReference>
<comment type="function">
    <text evidence="4">Formation of pseudouridine at positions 38, 39 and 40 in the anticodon stem and loop of transfer RNAs.</text>
</comment>
<dbReference type="InterPro" id="IPR020103">
    <property type="entry name" value="PsdUridine_synth_cat_dom_sf"/>
</dbReference>
<proteinExistence type="inferred from homology"/>
<dbReference type="RefSeq" id="WP_076712966.1">
    <property type="nucleotide sequence ID" value="NZ_MOEN01000014.1"/>
</dbReference>
<sequence>MRNIKLTIEYDGTNYMGWQFQKHGRTIQGTIMEALERILHHNVNLKGASRTDAGVHAFGQVATFKTNKKIPLYKLQRALNGLLPHDIKVISTEEVTPSFDPRREAKGKTYIYRIFNRKIASPFEYKRAWFIPESLDIEIFKKSLTYFKGTHDFTTFSKLSKDENRNPVRTIDSITLHKNNHIIKIEITGRSFLRHMIRIIVATAVECAKGKLKPENIPEMFKAKDRRKAPFLAPAEGLYLMKIYYKNYPYSNGELPMNSDDKINEVKIEKEPYES</sequence>
<dbReference type="NCBIfam" id="TIGR00071">
    <property type="entry name" value="hisT_truA"/>
    <property type="match status" value="1"/>
</dbReference>
<feature type="binding site" evidence="4 6">
    <location>
        <position position="110"/>
    </location>
    <ligand>
        <name>substrate</name>
    </ligand>
</feature>
<dbReference type="HAMAP" id="MF_00171">
    <property type="entry name" value="TruA"/>
    <property type="match status" value="1"/>
</dbReference>
<dbReference type="Gene3D" id="3.30.70.660">
    <property type="entry name" value="Pseudouridine synthase I, catalytic domain, C-terminal subdomain"/>
    <property type="match status" value="1"/>
</dbReference>
<dbReference type="InterPro" id="IPR020097">
    <property type="entry name" value="PsdUridine_synth_TruA_a/b_dom"/>
</dbReference>
<evidence type="ECO:0000256" key="5">
    <source>
        <dbReference type="PIRSR" id="PIRSR001430-1"/>
    </source>
</evidence>
<dbReference type="InterPro" id="IPR001406">
    <property type="entry name" value="PsdUridine_synth_TruA"/>
</dbReference>
<evidence type="ECO:0000256" key="4">
    <source>
        <dbReference type="HAMAP-Rule" id="MF_00171"/>
    </source>
</evidence>
<accession>A0A1R1ML87</accession>
<protein>
    <recommendedName>
        <fullName evidence="4">tRNA pseudouridine synthase A</fullName>
        <ecNumber evidence="4">5.4.99.12</ecNumber>
    </recommendedName>
    <alternativeName>
        <fullName evidence="4">tRNA pseudouridine(38-40) synthase</fullName>
    </alternativeName>
    <alternativeName>
        <fullName evidence="4">tRNA pseudouridylate synthase I</fullName>
    </alternativeName>
    <alternativeName>
        <fullName evidence="4">tRNA-uridine isomerase I</fullName>
    </alternativeName>
</protein>
<dbReference type="Proteomes" id="UP000187408">
    <property type="component" value="Unassembled WGS sequence"/>
</dbReference>
<dbReference type="PANTHER" id="PTHR11142">
    <property type="entry name" value="PSEUDOURIDYLATE SYNTHASE"/>
    <property type="match status" value="1"/>
</dbReference>
<dbReference type="GO" id="GO:0031119">
    <property type="term" value="P:tRNA pseudouridine synthesis"/>
    <property type="evidence" value="ECO:0007669"/>
    <property type="project" value="UniProtKB-UniRule"/>
</dbReference>
<evidence type="ECO:0000313" key="10">
    <source>
        <dbReference type="Proteomes" id="UP000187408"/>
    </source>
</evidence>
<keyword evidence="10" id="KW-1185">Reference proteome</keyword>
<feature type="domain" description="Pseudouridine synthase I TruA alpha/beta" evidence="8">
    <location>
        <begin position="8"/>
        <end position="95"/>
    </location>
</feature>
<evidence type="ECO:0000256" key="6">
    <source>
        <dbReference type="PIRSR" id="PIRSR001430-2"/>
    </source>
</evidence>
<feature type="active site" description="Nucleophile" evidence="4 5">
    <location>
        <position position="52"/>
    </location>
</feature>
<comment type="caution">
    <text evidence="4">Lacks conserved residue(s) required for the propagation of feature annotation.</text>
</comment>
<keyword evidence="2 4" id="KW-0819">tRNA processing</keyword>
<dbReference type="Pfam" id="PF01416">
    <property type="entry name" value="PseudoU_synth_1"/>
    <property type="match status" value="2"/>
</dbReference>
<dbReference type="GO" id="GO:0160147">
    <property type="term" value="F:tRNA pseudouridine(38-40) synthase activity"/>
    <property type="evidence" value="ECO:0007669"/>
    <property type="project" value="UniProtKB-EC"/>
</dbReference>
<evidence type="ECO:0000256" key="1">
    <source>
        <dbReference type="ARBA" id="ARBA00009375"/>
    </source>
</evidence>
<comment type="caution">
    <text evidence="9">The sequence shown here is derived from an EMBL/GenBank/DDBJ whole genome shotgun (WGS) entry which is preliminary data.</text>
</comment>
<dbReference type="InterPro" id="IPR020095">
    <property type="entry name" value="PsdUridine_synth_TruA_C"/>
</dbReference>
<dbReference type="CDD" id="cd02570">
    <property type="entry name" value="PseudoU_synth_EcTruA"/>
    <property type="match status" value="1"/>
</dbReference>
<dbReference type="STRING" id="1914305.BLW93_04775"/>
<keyword evidence="3 4" id="KW-0413">Isomerase</keyword>
<evidence type="ECO:0000256" key="3">
    <source>
        <dbReference type="ARBA" id="ARBA00023235"/>
    </source>
</evidence>
<feature type="domain" description="Pseudouridine synthase I TruA alpha/beta" evidence="8">
    <location>
        <begin position="146"/>
        <end position="245"/>
    </location>
</feature>
<evidence type="ECO:0000313" key="9">
    <source>
        <dbReference type="EMBL" id="OMH40526.1"/>
    </source>
</evidence>
<comment type="catalytic activity">
    <reaction evidence="4 7">
        <text>uridine(38/39/40) in tRNA = pseudouridine(38/39/40) in tRNA</text>
        <dbReference type="Rhea" id="RHEA:22376"/>
        <dbReference type="Rhea" id="RHEA-COMP:10085"/>
        <dbReference type="Rhea" id="RHEA-COMP:10087"/>
        <dbReference type="ChEBI" id="CHEBI:65314"/>
        <dbReference type="ChEBI" id="CHEBI:65315"/>
        <dbReference type="EC" id="5.4.99.12"/>
    </reaction>
</comment>
<dbReference type="InterPro" id="IPR020094">
    <property type="entry name" value="TruA/RsuA/RluB/E/F_N"/>
</dbReference>